<evidence type="ECO:0008006" key="4">
    <source>
        <dbReference type="Google" id="ProtNLM"/>
    </source>
</evidence>
<evidence type="ECO:0000313" key="2">
    <source>
        <dbReference type="EMBL" id="MBT1689050.1"/>
    </source>
</evidence>
<feature type="chain" id="PRO_5042960886" description="DUF4397 domain-containing protein" evidence="1">
    <location>
        <begin position="20"/>
        <end position="241"/>
    </location>
</feature>
<name>A0AAP2DE37_9BACT</name>
<dbReference type="Gene3D" id="2.70.50.70">
    <property type="match status" value="1"/>
</dbReference>
<feature type="signal peptide" evidence="1">
    <location>
        <begin position="1"/>
        <end position="19"/>
    </location>
</feature>
<dbReference type="EMBL" id="JAHESC010000035">
    <property type="protein sequence ID" value="MBT1689050.1"/>
    <property type="molecule type" value="Genomic_DNA"/>
</dbReference>
<accession>A0AAP2DE37</accession>
<dbReference type="Proteomes" id="UP001319180">
    <property type="component" value="Unassembled WGS sequence"/>
</dbReference>
<reference evidence="2 3" key="1">
    <citation type="submission" date="2021-05" db="EMBL/GenBank/DDBJ databases">
        <title>A Polyphasic approach of four new species of the genus Ohtaekwangia: Ohtaekwangia histidinii sp. nov., Ohtaekwangia cretensis sp. nov., Ohtaekwangia indiensis sp. nov., Ohtaekwangia reichenbachii sp. nov. from diverse environment.</title>
        <authorList>
            <person name="Octaviana S."/>
        </authorList>
    </citation>
    <scope>NUCLEOTIDE SEQUENCE [LARGE SCALE GENOMIC DNA]</scope>
    <source>
        <strain evidence="2 3">PWU37</strain>
    </source>
</reference>
<dbReference type="RefSeq" id="WP_254092275.1">
    <property type="nucleotide sequence ID" value="NZ_JAHESC010000035.1"/>
</dbReference>
<dbReference type="Gene3D" id="2.60.40.2340">
    <property type="match status" value="1"/>
</dbReference>
<sequence>MNYIHNILSPALLALGLLAACTDTETVEPPAPLANRILTYEVANTAAPLYGAVNDQDSTIKVYLPYFYYLTVLEGNVTVSEGATVTPASGTLLRNVPAIAKGDTTVFYDVTAADGSSNRYRLLVDTRQPTLVVDELTTDPETPAAFYSSVMYKGTPIYSGLMLTGKNLFKTAQGNVLAKVTFIAEDGTEMPALDVASNESISLMVTLPLNTDLPNGLYTIRVDCYSQSVTLKNPVQITSPL</sequence>
<keyword evidence="3" id="KW-1185">Reference proteome</keyword>
<organism evidence="2 3">
    <name type="scientific">Dawidia soli</name>
    <dbReference type="NCBI Taxonomy" id="2782352"/>
    <lineage>
        <taxon>Bacteria</taxon>
        <taxon>Pseudomonadati</taxon>
        <taxon>Bacteroidota</taxon>
        <taxon>Cytophagia</taxon>
        <taxon>Cytophagales</taxon>
        <taxon>Chryseotaleaceae</taxon>
        <taxon>Dawidia</taxon>
    </lineage>
</organism>
<proteinExistence type="predicted"/>
<dbReference type="AlphaFoldDB" id="A0AAP2DE37"/>
<keyword evidence="1" id="KW-0732">Signal</keyword>
<gene>
    <name evidence="2" type="ORF">KK078_20965</name>
</gene>
<protein>
    <recommendedName>
        <fullName evidence="4">DUF4397 domain-containing protein</fullName>
    </recommendedName>
</protein>
<evidence type="ECO:0000256" key="1">
    <source>
        <dbReference type="SAM" id="SignalP"/>
    </source>
</evidence>
<evidence type="ECO:0000313" key="3">
    <source>
        <dbReference type="Proteomes" id="UP001319180"/>
    </source>
</evidence>
<comment type="caution">
    <text evidence="2">The sequence shown here is derived from an EMBL/GenBank/DDBJ whole genome shotgun (WGS) entry which is preliminary data.</text>
</comment>